<gene>
    <name evidence="1" type="ORF">DGQ38_02520</name>
</gene>
<protein>
    <submittedName>
        <fullName evidence="1">Uncharacterized protein</fullName>
    </submittedName>
</protein>
<dbReference type="OMA" id="PYQVISK"/>
<dbReference type="EMBL" id="DPMF01000053">
    <property type="protein sequence ID" value="HCV79902.1"/>
    <property type="molecule type" value="Genomic_DNA"/>
</dbReference>
<reference evidence="1 2" key="1">
    <citation type="journal article" date="2018" name="Nat. Biotechnol.">
        <title>A standardized bacterial taxonomy based on genome phylogeny substantially revises the tree of life.</title>
        <authorList>
            <person name="Parks D.H."/>
            <person name="Chuvochina M."/>
            <person name="Waite D.W."/>
            <person name="Rinke C."/>
            <person name="Skarshewski A."/>
            <person name="Chaumeil P.A."/>
            <person name="Hugenholtz P."/>
        </authorList>
    </citation>
    <scope>NUCLEOTIDE SEQUENCE [LARGE SCALE GENOMIC DNA]</scope>
    <source>
        <strain evidence="1">UBA9359</strain>
    </source>
</reference>
<dbReference type="RefSeq" id="WP_013070911.1">
    <property type="nucleotide sequence ID" value="NZ_CALFQJ010000332.1"/>
</dbReference>
<dbReference type="Proteomes" id="UP000264330">
    <property type="component" value="Unassembled WGS sequence"/>
</dbReference>
<evidence type="ECO:0000313" key="2">
    <source>
        <dbReference type="Proteomes" id="UP000264330"/>
    </source>
</evidence>
<comment type="caution">
    <text evidence="1">The sequence shown here is derived from an EMBL/GenBank/DDBJ whole genome shotgun (WGS) entry which is preliminary data.</text>
</comment>
<accession>A0A3D5IXC2</accession>
<proteinExistence type="predicted"/>
<sequence length="100" mass="11415">MEKVRLENINKKYLSGKDKSESEKAVAEFRVIEDRNDLSLLEWIAAQGTKKGFERAKKVAHEIIIVQNGKLIRKRPGKPNQVISKLEEERQVVVGKTTSL</sequence>
<name>A0A3D5IXC2_9FLAO</name>
<dbReference type="AlphaFoldDB" id="A0A3D5IXC2"/>
<evidence type="ECO:0000313" key="1">
    <source>
        <dbReference type="EMBL" id="HCV79902.1"/>
    </source>
</evidence>
<organism evidence="1 2">
    <name type="scientific">Zunongwangia profunda</name>
    <dbReference type="NCBI Taxonomy" id="398743"/>
    <lineage>
        <taxon>Bacteria</taxon>
        <taxon>Pseudomonadati</taxon>
        <taxon>Bacteroidota</taxon>
        <taxon>Flavobacteriia</taxon>
        <taxon>Flavobacteriales</taxon>
        <taxon>Flavobacteriaceae</taxon>
        <taxon>Zunongwangia</taxon>
    </lineage>
</organism>